<comment type="caution">
    <text evidence="6">The sequence shown here is derived from an EMBL/GenBank/DDBJ whole genome shotgun (WGS) entry which is preliminary data.</text>
</comment>
<organism evidence="6 7">
    <name type="scientific">Apiospora hydei</name>
    <dbReference type="NCBI Taxonomy" id="1337664"/>
    <lineage>
        <taxon>Eukaryota</taxon>
        <taxon>Fungi</taxon>
        <taxon>Dikarya</taxon>
        <taxon>Ascomycota</taxon>
        <taxon>Pezizomycotina</taxon>
        <taxon>Sordariomycetes</taxon>
        <taxon>Xylariomycetidae</taxon>
        <taxon>Amphisphaeriales</taxon>
        <taxon>Apiosporaceae</taxon>
        <taxon>Apiospora</taxon>
    </lineage>
</organism>
<dbReference type="InterPro" id="IPR036396">
    <property type="entry name" value="Cyt_P450_sf"/>
</dbReference>
<evidence type="ECO:0000256" key="4">
    <source>
        <dbReference type="ARBA" id="ARBA00023002"/>
    </source>
</evidence>
<dbReference type="InterPro" id="IPR001128">
    <property type="entry name" value="Cyt_P450"/>
</dbReference>
<keyword evidence="3" id="KW-0479">Metal-binding</keyword>
<dbReference type="PANTHER" id="PTHR24305">
    <property type="entry name" value="CYTOCHROME P450"/>
    <property type="match status" value="1"/>
</dbReference>
<evidence type="ECO:0000256" key="5">
    <source>
        <dbReference type="ARBA" id="ARBA00023004"/>
    </source>
</evidence>
<dbReference type="RefSeq" id="XP_066666398.1">
    <property type="nucleotide sequence ID" value="XM_066814436.1"/>
</dbReference>
<name>A0ABR1VW46_9PEZI</name>
<keyword evidence="7" id="KW-1185">Reference proteome</keyword>
<keyword evidence="2" id="KW-0349">Heme</keyword>
<dbReference type="Gene3D" id="1.10.630.10">
    <property type="entry name" value="Cytochrome P450"/>
    <property type="match status" value="1"/>
</dbReference>
<dbReference type="InterPro" id="IPR050121">
    <property type="entry name" value="Cytochrome_P450_monoxygenase"/>
</dbReference>
<dbReference type="SUPFAM" id="SSF48264">
    <property type="entry name" value="Cytochrome P450"/>
    <property type="match status" value="1"/>
</dbReference>
<comment type="similarity">
    <text evidence="1">Belongs to the cytochrome P450 family.</text>
</comment>
<keyword evidence="4" id="KW-0560">Oxidoreductase</keyword>
<dbReference type="Proteomes" id="UP001433268">
    <property type="component" value="Unassembled WGS sequence"/>
</dbReference>
<protein>
    <submittedName>
        <fullName evidence="6">Cytochrome p450</fullName>
    </submittedName>
</protein>
<reference evidence="6 7" key="1">
    <citation type="submission" date="2023-01" db="EMBL/GenBank/DDBJ databases">
        <title>Analysis of 21 Apiospora genomes using comparative genomics revels a genus with tremendous synthesis potential of carbohydrate active enzymes and secondary metabolites.</title>
        <authorList>
            <person name="Sorensen T."/>
        </authorList>
    </citation>
    <scope>NUCLEOTIDE SEQUENCE [LARGE SCALE GENOMIC DNA]</scope>
    <source>
        <strain evidence="6 7">CBS 114990</strain>
    </source>
</reference>
<evidence type="ECO:0000313" key="7">
    <source>
        <dbReference type="Proteomes" id="UP001433268"/>
    </source>
</evidence>
<evidence type="ECO:0000256" key="3">
    <source>
        <dbReference type="ARBA" id="ARBA00022723"/>
    </source>
</evidence>
<evidence type="ECO:0000256" key="1">
    <source>
        <dbReference type="ARBA" id="ARBA00010617"/>
    </source>
</evidence>
<gene>
    <name evidence="6" type="ORF">PG997_010121</name>
</gene>
<keyword evidence="5" id="KW-0408">Iron</keyword>
<dbReference type="PANTHER" id="PTHR24305:SF96">
    <property type="entry name" value="CYTOCHROME P450 MONOOXYGENASE STCB-RELATED"/>
    <property type="match status" value="1"/>
</dbReference>
<dbReference type="EMBL" id="JAQQWN010000007">
    <property type="protein sequence ID" value="KAK8075458.1"/>
    <property type="molecule type" value="Genomic_DNA"/>
</dbReference>
<evidence type="ECO:0000313" key="6">
    <source>
        <dbReference type="EMBL" id="KAK8075458.1"/>
    </source>
</evidence>
<dbReference type="Pfam" id="PF00067">
    <property type="entry name" value="p450"/>
    <property type="match status" value="1"/>
</dbReference>
<accession>A0ABR1VW46</accession>
<evidence type="ECO:0000256" key="2">
    <source>
        <dbReference type="ARBA" id="ARBA00022617"/>
    </source>
</evidence>
<sequence length="308" mass="34062">MMSYNYVVAALALTVTYLLWSFLQALCNPLNAIPGPWHAKFTTLPGTFATLSKQQVQYYHTRHQRFGPFLRSGPNQVFVADVGAFKAIHRIGGGFTKAEYYHYFGPTEAGSPPYGLFQMTDPRDHARRRKLLGTGFTATSLRREWEAMVREKAAAAVEGMRGEAVDAAGGEVDVRKWWGLMASDVVSTIMFGKSFDSIKAGRTDPWFDEIKIANVAAFGALSFPRLYQVLKRLPIIGRSRYFHSYKVLMGKGEVAVLNSRESTAAGPDYAANVFAKVLRIYGLGLMVSGDLEGIATGTDRDWSYATIG</sequence>
<proteinExistence type="inferred from homology"/>
<dbReference type="GeneID" id="92047496"/>